<name>A0A221NTL6_9ACTN</name>
<feature type="compositionally biased region" description="Basic residues" evidence="1">
    <location>
        <begin position="180"/>
        <end position="191"/>
    </location>
</feature>
<dbReference type="Proteomes" id="UP000031501">
    <property type="component" value="Chromosome"/>
</dbReference>
<dbReference type="InterPro" id="IPR037143">
    <property type="entry name" value="4-PPantetheinyl_Trfase_dom_sf"/>
</dbReference>
<dbReference type="STRING" id="1355015.LK06_002735"/>
<feature type="region of interest" description="Disordered" evidence="1">
    <location>
        <begin position="1"/>
        <end position="21"/>
    </location>
</feature>
<dbReference type="EMBL" id="CP022433">
    <property type="protein sequence ID" value="ASN23301.1"/>
    <property type="molecule type" value="Genomic_DNA"/>
</dbReference>
<evidence type="ECO:0000313" key="2">
    <source>
        <dbReference type="EMBL" id="ASN23301.1"/>
    </source>
</evidence>
<evidence type="ECO:0000313" key="3">
    <source>
        <dbReference type="Proteomes" id="UP000031501"/>
    </source>
</evidence>
<dbReference type="GO" id="GO:0000287">
    <property type="term" value="F:magnesium ion binding"/>
    <property type="evidence" value="ECO:0007669"/>
    <property type="project" value="InterPro"/>
</dbReference>
<keyword evidence="3" id="KW-1185">Reference proteome</keyword>
<reference evidence="2 3" key="1">
    <citation type="submission" date="2017-07" db="EMBL/GenBank/DDBJ databases">
        <title>Genome sequence of Streptomyces pluripotens MUSC 137T.</title>
        <authorList>
            <person name="Ser H.-L."/>
            <person name="Lee L.-H."/>
        </authorList>
    </citation>
    <scope>NUCLEOTIDE SEQUENCE [LARGE SCALE GENOMIC DNA]</scope>
    <source>
        <strain evidence="2 3">MUSC 137</strain>
    </source>
</reference>
<dbReference type="GO" id="GO:0008897">
    <property type="term" value="F:holo-[acyl-carrier-protein] synthase activity"/>
    <property type="evidence" value="ECO:0007669"/>
    <property type="project" value="InterPro"/>
</dbReference>
<dbReference type="AlphaFoldDB" id="A0A221NTL6"/>
<sequence length="191" mass="20397">MSERQTLPQIPQGGLPPEYSAATARPAATALIREFVTALAALDWQEDQLSVPPTALRASAMISETSRAPAPVDLAERYAAPGERPAGPRHGEGLWLVDGHRHGDAAVRVASGVPAAEEQRRAAALVREEDRWRCTAPYVALRMVLGARVGVLPEQVELVREPCPGCGGPGADAQGGASRRDRHRSRPWHGA</sequence>
<evidence type="ECO:0000256" key="1">
    <source>
        <dbReference type="SAM" id="MobiDB-lite"/>
    </source>
</evidence>
<protein>
    <submittedName>
        <fullName evidence="2">Uncharacterized protein</fullName>
    </submittedName>
</protein>
<feature type="region of interest" description="Disordered" evidence="1">
    <location>
        <begin position="164"/>
        <end position="191"/>
    </location>
</feature>
<gene>
    <name evidence="2" type="ORF">LK07_03820</name>
</gene>
<dbReference type="Gene3D" id="3.90.470.20">
    <property type="entry name" value="4'-phosphopantetheinyl transferase domain"/>
    <property type="match status" value="1"/>
</dbReference>
<dbReference type="KEGG" id="splu:LK06_002735"/>
<dbReference type="RefSeq" id="WP_052270368.1">
    <property type="nucleotide sequence ID" value="NZ_CP021080.1"/>
</dbReference>
<accession>A0A221NTL6</accession>
<dbReference type="OrthoDB" id="190168at2"/>
<proteinExistence type="predicted"/>
<organism evidence="2 3">
    <name type="scientific">Streptomyces pluripotens</name>
    <dbReference type="NCBI Taxonomy" id="1355015"/>
    <lineage>
        <taxon>Bacteria</taxon>
        <taxon>Bacillati</taxon>
        <taxon>Actinomycetota</taxon>
        <taxon>Actinomycetes</taxon>
        <taxon>Kitasatosporales</taxon>
        <taxon>Streptomycetaceae</taxon>
        <taxon>Streptomyces</taxon>
    </lineage>
</organism>